<protein>
    <submittedName>
        <fullName evidence="1">Uncharacterized protein</fullName>
    </submittedName>
</protein>
<dbReference type="SUPFAM" id="SSF56801">
    <property type="entry name" value="Acetyl-CoA synthetase-like"/>
    <property type="match status" value="1"/>
</dbReference>
<proteinExistence type="predicted"/>
<name>A0A9Q9UVV2_MOOP1</name>
<dbReference type="Gene3D" id="3.40.50.12780">
    <property type="entry name" value="N-terminal domain of ligase-like"/>
    <property type="match status" value="1"/>
</dbReference>
<dbReference type="AlphaFoldDB" id="A0A9Q9UVV2"/>
<evidence type="ECO:0000313" key="1">
    <source>
        <dbReference type="EMBL" id="WAN69214.1"/>
    </source>
</evidence>
<dbReference type="Proteomes" id="UP000176944">
    <property type="component" value="Chromosome"/>
</dbReference>
<gene>
    <name evidence="1" type="ORF">BJP36_43430</name>
</gene>
<reference evidence="1" key="1">
    <citation type="journal article" date="2017" name="Proc. Natl. Acad. Sci. U.S.A.">
        <title>Comparative genomics uncovers the prolific and distinctive metabolic potential of the cyanobacterial genus Moorea.</title>
        <authorList>
            <person name="Leao T."/>
            <person name="Castelao G."/>
            <person name="Korobeynikov A."/>
            <person name="Monroe E.A."/>
            <person name="Podell S."/>
            <person name="Glukhov E."/>
            <person name="Allen E.E."/>
            <person name="Gerwick W.H."/>
            <person name="Gerwick L."/>
        </authorList>
    </citation>
    <scope>NUCLEOTIDE SEQUENCE</scope>
    <source>
        <strain evidence="1">JHB</strain>
    </source>
</reference>
<sequence length="75" mass="8423">MGNITCSNLDDNFSNLVELLRYRAHSQPDQIAYTFLKKGEEETARITDEVLDQRSRAYACQLPSLGATGERSRAS</sequence>
<dbReference type="EMBL" id="CP017708">
    <property type="protein sequence ID" value="WAN69214.1"/>
    <property type="molecule type" value="Genomic_DNA"/>
</dbReference>
<dbReference type="InterPro" id="IPR042099">
    <property type="entry name" value="ANL_N_sf"/>
</dbReference>
<organism evidence="1">
    <name type="scientific">Moorena producens (strain JHB)</name>
    <dbReference type="NCBI Taxonomy" id="1454205"/>
    <lineage>
        <taxon>Bacteria</taxon>
        <taxon>Bacillati</taxon>
        <taxon>Cyanobacteriota</taxon>
        <taxon>Cyanophyceae</taxon>
        <taxon>Coleofasciculales</taxon>
        <taxon>Coleofasciculaceae</taxon>
        <taxon>Moorena</taxon>
    </lineage>
</organism>
<accession>A0A9Q9UVV2</accession>
<reference evidence="1" key="2">
    <citation type="submission" date="2022-10" db="EMBL/GenBank/DDBJ databases">
        <authorList>
            <person name="Ngo T.-E."/>
        </authorList>
    </citation>
    <scope>NUCLEOTIDE SEQUENCE</scope>
    <source>
        <strain evidence="1">JHB</strain>
    </source>
</reference>